<dbReference type="CDD" id="cd01434">
    <property type="entry name" value="EFG_mtEFG1_IV"/>
    <property type="match status" value="1"/>
</dbReference>
<dbReference type="Pfam" id="PF03764">
    <property type="entry name" value="EFG_IV"/>
    <property type="match status" value="1"/>
</dbReference>
<proteinExistence type="predicted"/>
<dbReference type="FunFam" id="3.30.230.10:FF:000003">
    <property type="entry name" value="Elongation factor G"/>
    <property type="match status" value="1"/>
</dbReference>
<dbReference type="SUPFAM" id="SSF54980">
    <property type="entry name" value="EF-G C-terminal domain-like"/>
    <property type="match status" value="2"/>
</dbReference>
<keyword evidence="7" id="KW-1185">Reference proteome</keyword>
<dbReference type="InterPro" id="IPR000640">
    <property type="entry name" value="EFG_V-like"/>
</dbReference>
<evidence type="ECO:0000259" key="5">
    <source>
        <dbReference type="SMART" id="SM00889"/>
    </source>
</evidence>
<dbReference type="SMART" id="SM00838">
    <property type="entry name" value="EFG_C"/>
    <property type="match status" value="1"/>
</dbReference>
<evidence type="ECO:0000256" key="2">
    <source>
        <dbReference type="ARBA" id="ARBA00022917"/>
    </source>
</evidence>
<evidence type="ECO:0000256" key="3">
    <source>
        <dbReference type="ARBA" id="ARBA00023134"/>
    </source>
</evidence>
<dbReference type="Gene3D" id="3.30.230.10">
    <property type="match status" value="1"/>
</dbReference>
<dbReference type="InterPro" id="IPR009022">
    <property type="entry name" value="EFG_III"/>
</dbReference>
<organism evidence="6 7">
    <name type="scientific">Geodia barretti</name>
    <name type="common">Barrett's horny sponge</name>
    <dbReference type="NCBI Taxonomy" id="519541"/>
    <lineage>
        <taxon>Eukaryota</taxon>
        <taxon>Metazoa</taxon>
        <taxon>Porifera</taxon>
        <taxon>Demospongiae</taxon>
        <taxon>Heteroscleromorpha</taxon>
        <taxon>Tetractinellida</taxon>
        <taxon>Astrophorina</taxon>
        <taxon>Geodiidae</taxon>
        <taxon>Geodia</taxon>
    </lineage>
</organism>
<dbReference type="InterPro" id="IPR035647">
    <property type="entry name" value="EFG_III/V"/>
</dbReference>
<dbReference type="Gene3D" id="2.40.30.10">
    <property type="entry name" value="Translation factors"/>
    <property type="match status" value="1"/>
</dbReference>
<dbReference type="SMART" id="SM00889">
    <property type="entry name" value="EFG_IV"/>
    <property type="match status" value="1"/>
</dbReference>
<dbReference type="SUPFAM" id="SSF50447">
    <property type="entry name" value="Translation proteins"/>
    <property type="match status" value="1"/>
</dbReference>
<evidence type="ECO:0000256" key="1">
    <source>
        <dbReference type="ARBA" id="ARBA00022741"/>
    </source>
</evidence>
<evidence type="ECO:0000313" key="7">
    <source>
        <dbReference type="Proteomes" id="UP001174909"/>
    </source>
</evidence>
<protein>
    <submittedName>
        <fullName evidence="6">Elongation factor G-like protein</fullName>
    </submittedName>
</protein>
<keyword evidence="2" id="KW-0648">Protein biosynthesis</keyword>
<accession>A0AA35XJY2</accession>
<reference evidence="6" key="1">
    <citation type="submission" date="2023-03" db="EMBL/GenBank/DDBJ databases">
        <authorList>
            <person name="Steffen K."/>
            <person name="Cardenas P."/>
        </authorList>
    </citation>
    <scope>NUCLEOTIDE SEQUENCE</scope>
</reference>
<dbReference type="InterPro" id="IPR014721">
    <property type="entry name" value="Ribsml_uS5_D2-typ_fold_subgr"/>
</dbReference>
<dbReference type="Pfam" id="PF22042">
    <property type="entry name" value="EF-G_D2"/>
    <property type="match status" value="1"/>
</dbReference>
<evidence type="ECO:0000259" key="4">
    <source>
        <dbReference type="SMART" id="SM00838"/>
    </source>
</evidence>
<dbReference type="InterPro" id="IPR027417">
    <property type="entry name" value="P-loop_NTPase"/>
</dbReference>
<dbReference type="GO" id="GO:0005525">
    <property type="term" value="F:GTP binding"/>
    <property type="evidence" value="ECO:0007669"/>
    <property type="project" value="UniProtKB-KW"/>
</dbReference>
<dbReference type="EMBL" id="CASHTH010004268">
    <property type="protein sequence ID" value="CAI8055331.1"/>
    <property type="molecule type" value="Genomic_DNA"/>
</dbReference>
<comment type="caution">
    <text evidence="6">The sequence shown here is derived from an EMBL/GenBank/DDBJ whole genome shotgun (WGS) entry which is preliminary data.</text>
</comment>
<dbReference type="GO" id="GO:0032790">
    <property type="term" value="P:ribosome disassembly"/>
    <property type="evidence" value="ECO:0007669"/>
    <property type="project" value="TreeGrafter"/>
</dbReference>
<dbReference type="Pfam" id="PF00679">
    <property type="entry name" value="EFG_C"/>
    <property type="match status" value="1"/>
</dbReference>
<feature type="domain" description="Elongation factor EFG" evidence="4">
    <location>
        <begin position="538"/>
        <end position="628"/>
    </location>
</feature>
<dbReference type="Pfam" id="PF14492">
    <property type="entry name" value="EFG_III"/>
    <property type="match status" value="1"/>
</dbReference>
<feature type="domain" description="Translation elongation factor EFG/EF2" evidence="5">
    <location>
        <begin position="419"/>
        <end position="536"/>
    </location>
</feature>
<dbReference type="CDD" id="cd16262">
    <property type="entry name" value="EFG_III"/>
    <property type="match status" value="1"/>
</dbReference>
<dbReference type="InterPro" id="IPR041095">
    <property type="entry name" value="EFG_II"/>
</dbReference>
<name>A0AA35XJY2_GEOBA</name>
<dbReference type="Gene3D" id="3.30.70.240">
    <property type="match status" value="1"/>
</dbReference>
<dbReference type="InterPro" id="IPR053905">
    <property type="entry name" value="EF-G-like_DII"/>
</dbReference>
<dbReference type="InterPro" id="IPR005517">
    <property type="entry name" value="Transl_elong_EFG/EF2_IV"/>
</dbReference>
<dbReference type="CDD" id="cd03713">
    <property type="entry name" value="EFG_mtEFG_C"/>
    <property type="match status" value="1"/>
</dbReference>
<dbReference type="Pfam" id="PF00009">
    <property type="entry name" value="GTP_EFTU"/>
    <property type="match status" value="1"/>
</dbReference>
<dbReference type="Gene3D" id="3.30.70.870">
    <property type="entry name" value="Elongation Factor G (Translational Gtpase), domain 3"/>
    <property type="match status" value="1"/>
</dbReference>
<dbReference type="GO" id="GO:0003924">
    <property type="term" value="F:GTPase activity"/>
    <property type="evidence" value="ECO:0007669"/>
    <property type="project" value="InterPro"/>
</dbReference>
<gene>
    <name evidence="6" type="ORF">GBAR_LOCUS30223</name>
</gene>
<dbReference type="InterPro" id="IPR047872">
    <property type="entry name" value="EFG_IV"/>
</dbReference>
<dbReference type="NCBIfam" id="NF009379">
    <property type="entry name" value="PRK12740.1-3"/>
    <property type="match status" value="1"/>
</dbReference>
<dbReference type="GO" id="GO:0003746">
    <property type="term" value="F:translation elongation factor activity"/>
    <property type="evidence" value="ECO:0007669"/>
    <property type="project" value="UniProtKB-KW"/>
</dbReference>
<evidence type="ECO:0000313" key="6">
    <source>
        <dbReference type="EMBL" id="CAI8055331.1"/>
    </source>
</evidence>
<dbReference type="InterPro" id="IPR000795">
    <property type="entry name" value="T_Tr_GTP-bd_dom"/>
</dbReference>
<dbReference type="PANTHER" id="PTHR43261:SF7">
    <property type="entry name" value="ELONGATION FACTOR G-LIKE PROTEIN"/>
    <property type="match status" value="1"/>
</dbReference>
<dbReference type="SUPFAM" id="SSF52540">
    <property type="entry name" value="P-loop containing nucleoside triphosphate hydrolases"/>
    <property type="match status" value="1"/>
</dbReference>
<sequence>MSESTGALNIALVGPYTSGKTTLLESMLFVSGTIGRKGKVTDGNTVGDWSDEARARQSSVEVNAATFSYRDHLFTVLDCPGSIEFFAETANALMGVDLAVIHDIPHLLFTNRMDETAIRIAELIEAMQPVSDRPLVPCHVAIRDGDNVSGYVDLITGKAYEYRDQEGAVGVDAPETVSERREDARTQLLESLADFDDTLLESLLEDEIPKPEEIQAYLRGVLADASVVPVLMGSAERDWGHGDCRRAPHGATVGQIVKTYITQHGGKVSLARVWAGTIEDGMVLNDGQRIGGMYRMQGQQQNKIDKAGAGEIVGLGRLESIATGDTVAPADGPEIEPLPRAVLPSSVYAYAVRASRREDEVKVSGAMSRLAQEDPSLSFAPNPDTQEAVLWGQGEMHLKVALDRLAGKYGLAMRTEKPKVAYKEAIRKPVAQHARFKKQTGGHGQFGDVHIEVKPLPRGSGFEFQGKVVGGSVPRQYIPAVEAGVREFLTSGPLGFPVVDVSVTLTDGKHHSVDSSEMAFKTAGRMAMAEALPKCNPVLLEPIYEVKISVPSEFTPNVQRLVTGRRAQVLGYRAREDWSGWDEITSQMPQAEMHDLIIELRSITLGVGTFESQFYRLQELTGRLADDVLAAAKEDD</sequence>
<keyword evidence="1" id="KW-0547">Nucleotide-binding</keyword>
<keyword evidence="6" id="KW-0251">Elongation factor</keyword>
<keyword evidence="3" id="KW-0342">GTP-binding</keyword>
<dbReference type="InterPro" id="IPR035649">
    <property type="entry name" value="EFG_V"/>
</dbReference>
<dbReference type="Proteomes" id="UP001174909">
    <property type="component" value="Unassembled WGS sequence"/>
</dbReference>
<dbReference type="AlphaFoldDB" id="A0AA35XJY2"/>
<dbReference type="PANTHER" id="PTHR43261">
    <property type="entry name" value="TRANSLATION ELONGATION FACTOR G-RELATED"/>
    <property type="match status" value="1"/>
</dbReference>
<dbReference type="InterPro" id="IPR020568">
    <property type="entry name" value="Ribosomal_Su5_D2-typ_SF"/>
</dbReference>
<dbReference type="SUPFAM" id="SSF54211">
    <property type="entry name" value="Ribosomal protein S5 domain 2-like"/>
    <property type="match status" value="1"/>
</dbReference>
<dbReference type="Gene3D" id="3.40.50.300">
    <property type="entry name" value="P-loop containing nucleotide triphosphate hydrolases"/>
    <property type="match status" value="2"/>
</dbReference>
<dbReference type="InterPro" id="IPR009000">
    <property type="entry name" value="Transl_B-barrel_sf"/>
</dbReference>